<protein>
    <submittedName>
        <fullName evidence="2">Poly-gamma-glutamate biosynthesis protein PgsC/CapC</fullName>
    </submittedName>
</protein>
<evidence type="ECO:0000313" key="2">
    <source>
        <dbReference type="EMBL" id="MDR7162591.1"/>
    </source>
</evidence>
<dbReference type="RefSeq" id="WP_310108654.1">
    <property type="nucleotide sequence ID" value="NZ_JAVDTN010000001.1"/>
</dbReference>
<dbReference type="GO" id="GO:0016020">
    <property type="term" value="C:membrane"/>
    <property type="evidence" value="ECO:0007669"/>
    <property type="project" value="InterPro"/>
</dbReference>
<feature type="transmembrane region" description="Helical" evidence="1">
    <location>
        <begin position="201"/>
        <end position="218"/>
    </location>
</feature>
<feature type="transmembrane region" description="Helical" evidence="1">
    <location>
        <begin position="224"/>
        <end position="242"/>
    </location>
</feature>
<feature type="transmembrane region" description="Helical" evidence="1">
    <location>
        <begin position="254"/>
        <end position="275"/>
    </location>
</feature>
<dbReference type="EMBL" id="JAVDWN010000001">
    <property type="protein sequence ID" value="MDR7162591.1"/>
    <property type="molecule type" value="Genomic_DNA"/>
</dbReference>
<evidence type="ECO:0000313" key="3">
    <source>
        <dbReference type="Proteomes" id="UP001262032"/>
    </source>
</evidence>
<name>A0AAW8N6H0_PSEOX</name>
<reference evidence="2" key="1">
    <citation type="submission" date="2023-07" db="EMBL/GenBank/DDBJ databases">
        <title>Sorghum-associated microbial communities from plants grown in Nebraska, USA.</title>
        <authorList>
            <person name="Schachtman D."/>
        </authorList>
    </citation>
    <scope>NUCLEOTIDE SEQUENCE</scope>
    <source>
        <strain evidence="2">BE261</strain>
    </source>
</reference>
<dbReference type="GeneID" id="97420788"/>
<dbReference type="Pfam" id="PF14102">
    <property type="entry name" value="Caps_synth_CapC"/>
    <property type="match status" value="2"/>
</dbReference>
<dbReference type="PRINTS" id="PR01759">
    <property type="entry name" value="CAPSULEPROTC"/>
</dbReference>
<keyword evidence="1" id="KW-0472">Membrane</keyword>
<evidence type="ECO:0000256" key="1">
    <source>
        <dbReference type="SAM" id="Phobius"/>
    </source>
</evidence>
<gene>
    <name evidence="2" type="ORF">J2X12_000592</name>
</gene>
<feature type="transmembrane region" description="Helical" evidence="1">
    <location>
        <begin position="281"/>
        <end position="298"/>
    </location>
</feature>
<feature type="transmembrane region" description="Helical" evidence="1">
    <location>
        <begin position="46"/>
        <end position="70"/>
    </location>
</feature>
<keyword evidence="1" id="KW-1133">Transmembrane helix</keyword>
<feature type="transmembrane region" description="Helical" evidence="1">
    <location>
        <begin position="82"/>
        <end position="103"/>
    </location>
</feature>
<dbReference type="GO" id="GO:0045227">
    <property type="term" value="P:capsule polysaccharide biosynthetic process"/>
    <property type="evidence" value="ECO:0007669"/>
    <property type="project" value="InterPro"/>
</dbReference>
<feature type="transmembrane region" description="Helical" evidence="1">
    <location>
        <begin position="137"/>
        <end position="155"/>
    </location>
</feature>
<sequence length="338" mass="36233">MREYLHSPELIRLAIVLGVVVSMIFYEKVQLTTGGAIVPAYLAISLPHPLLIVSTVAAGLAAWGVTHVWLPKRKILYGRRKFDVELLVGLGFVGIGTLAAWHLGSYSPILLSLTGIGFLIPGIIAHDMGRQGPKRTLQAIAATTVILALIVYVLEEVLVIIEAVPQGDSTQLASVLGYPREFIIVGVVASVALGMLIFEKLGLRAGGFVTGGYLALVGPRWTELAFALVSAVITYVIVVHLLMPRLLLFGRRKLATMILVAALVTWSGELAVMHLTDESFVPWRGLTVVTLMVPALLANDAQRQGWEKTLWGSALSGVGAYGLTNLAAAAAVLLGWFQ</sequence>
<feature type="transmembrane region" description="Helical" evidence="1">
    <location>
        <begin position="109"/>
        <end position="125"/>
    </location>
</feature>
<comment type="caution">
    <text evidence="2">The sequence shown here is derived from an EMBL/GenBank/DDBJ whole genome shotgun (WGS) entry which is preliminary data.</text>
</comment>
<proteinExistence type="predicted"/>
<feature type="transmembrane region" description="Helical" evidence="1">
    <location>
        <begin position="9"/>
        <end position="26"/>
    </location>
</feature>
<organism evidence="2 3">
    <name type="scientific">Pseudarthrobacter oxydans</name>
    <name type="common">Arthrobacter oxydans</name>
    <dbReference type="NCBI Taxonomy" id="1671"/>
    <lineage>
        <taxon>Bacteria</taxon>
        <taxon>Bacillati</taxon>
        <taxon>Actinomycetota</taxon>
        <taxon>Actinomycetes</taxon>
        <taxon>Micrococcales</taxon>
        <taxon>Micrococcaceae</taxon>
        <taxon>Pseudarthrobacter</taxon>
    </lineage>
</organism>
<feature type="transmembrane region" description="Helical" evidence="1">
    <location>
        <begin position="175"/>
        <end position="194"/>
    </location>
</feature>
<dbReference type="Proteomes" id="UP001262032">
    <property type="component" value="Unassembled WGS sequence"/>
</dbReference>
<accession>A0AAW8N6H0</accession>
<dbReference type="AlphaFoldDB" id="A0AAW8N6H0"/>
<dbReference type="InterPro" id="IPR008338">
    <property type="entry name" value="Capsule_biosynth_CapC"/>
</dbReference>
<keyword evidence="1" id="KW-0812">Transmembrane</keyword>
<feature type="transmembrane region" description="Helical" evidence="1">
    <location>
        <begin position="310"/>
        <end position="337"/>
    </location>
</feature>